<feature type="region of interest" description="Disordered" evidence="1">
    <location>
        <begin position="1"/>
        <end position="21"/>
    </location>
</feature>
<evidence type="ECO:0000313" key="2">
    <source>
        <dbReference type="EMBL" id="KAA0053442.1"/>
    </source>
</evidence>
<protein>
    <submittedName>
        <fullName evidence="2">Uncharacterized protein</fullName>
    </submittedName>
</protein>
<reference evidence="2 3" key="1">
    <citation type="submission" date="2019-08" db="EMBL/GenBank/DDBJ databases">
        <title>Draft genome sequences of two oriental melons (Cucumis melo L. var makuwa).</title>
        <authorList>
            <person name="Kwon S.-Y."/>
        </authorList>
    </citation>
    <scope>NUCLEOTIDE SEQUENCE [LARGE SCALE GENOMIC DNA]</scope>
    <source>
        <strain evidence="3">cv. SW 3</strain>
        <tissue evidence="2">Leaf</tissue>
    </source>
</reference>
<accession>A0A5A7UCG7</accession>
<evidence type="ECO:0000313" key="3">
    <source>
        <dbReference type="Proteomes" id="UP000321393"/>
    </source>
</evidence>
<sequence>MPTSKHGSCSKSKVQEKEKVSENVVKEKKGIATSVPPISLILMKKVVEEEKVKEEEVIATRPPISKSFSFQLPLELFGIPRKSYILREDVITLLPQILLPSGSIT</sequence>
<evidence type="ECO:0000256" key="1">
    <source>
        <dbReference type="SAM" id="MobiDB-lite"/>
    </source>
</evidence>
<comment type="caution">
    <text evidence="2">The sequence shown here is derived from an EMBL/GenBank/DDBJ whole genome shotgun (WGS) entry which is preliminary data.</text>
</comment>
<dbReference type="EMBL" id="SSTE01009449">
    <property type="protein sequence ID" value="KAA0053442.1"/>
    <property type="molecule type" value="Genomic_DNA"/>
</dbReference>
<proteinExistence type="predicted"/>
<dbReference type="Proteomes" id="UP000321393">
    <property type="component" value="Unassembled WGS sequence"/>
</dbReference>
<organism evidence="2 3">
    <name type="scientific">Cucumis melo var. makuwa</name>
    <name type="common">Oriental melon</name>
    <dbReference type="NCBI Taxonomy" id="1194695"/>
    <lineage>
        <taxon>Eukaryota</taxon>
        <taxon>Viridiplantae</taxon>
        <taxon>Streptophyta</taxon>
        <taxon>Embryophyta</taxon>
        <taxon>Tracheophyta</taxon>
        <taxon>Spermatophyta</taxon>
        <taxon>Magnoliopsida</taxon>
        <taxon>eudicotyledons</taxon>
        <taxon>Gunneridae</taxon>
        <taxon>Pentapetalae</taxon>
        <taxon>rosids</taxon>
        <taxon>fabids</taxon>
        <taxon>Cucurbitales</taxon>
        <taxon>Cucurbitaceae</taxon>
        <taxon>Benincaseae</taxon>
        <taxon>Cucumis</taxon>
    </lineage>
</organism>
<name>A0A5A7UCG7_CUCMM</name>
<dbReference type="AlphaFoldDB" id="A0A5A7UCG7"/>
<gene>
    <name evidence="2" type="ORF">E6C27_scaffold428G001140</name>
</gene>